<organism evidence="4 5">
    <name type="scientific">Klebsormidium nitens</name>
    <name type="common">Green alga</name>
    <name type="synonym">Ulothrix nitens</name>
    <dbReference type="NCBI Taxonomy" id="105231"/>
    <lineage>
        <taxon>Eukaryota</taxon>
        <taxon>Viridiplantae</taxon>
        <taxon>Streptophyta</taxon>
        <taxon>Klebsormidiophyceae</taxon>
        <taxon>Klebsormidiales</taxon>
        <taxon>Klebsormidiaceae</taxon>
        <taxon>Klebsormidium</taxon>
    </lineage>
</organism>
<protein>
    <recommendedName>
        <fullName evidence="3">C2 domain-containing protein</fullName>
    </recommendedName>
</protein>
<dbReference type="Proteomes" id="UP000054558">
    <property type="component" value="Unassembled WGS sequence"/>
</dbReference>
<feature type="region of interest" description="Disordered" evidence="2">
    <location>
        <begin position="1454"/>
        <end position="1473"/>
    </location>
</feature>
<dbReference type="InterPro" id="IPR056290">
    <property type="entry name" value="CEPT76/DRC7_peptidase-like_dom"/>
</dbReference>
<evidence type="ECO:0000259" key="3">
    <source>
        <dbReference type="SMART" id="SM00239"/>
    </source>
</evidence>
<dbReference type="STRING" id="105231.A0A1Y1I9X2"/>
<dbReference type="OrthoDB" id="2162143at2759"/>
<dbReference type="GO" id="GO:1904491">
    <property type="term" value="P:protein localization to ciliary transition zone"/>
    <property type="evidence" value="ECO:0000318"/>
    <property type="project" value="GO_Central"/>
</dbReference>
<dbReference type="PANTHER" id="PTHR20837:SF0">
    <property type="entry name" value="COILED-COIL AND C2 DOMAIN-CONTAINING PROTEIN 2A"/>
    <property type="match status" value="1"/>
</dbReference>
<reference evidence="4 5" key="1">
    <citation type="journal article" date="2014" name="Nat. Commun.">
        <title>Klebsormidium flaccidum genome reveals primary factors for plant terrestrial adaptation.</title>
        <authorList>
            <person name="Hori K."/>
            <person name="Maruyama F."/>
            <person name="Fujisawa T."/>
            <person name="Togashi T."/>
            <person name="Yamamoto N."/>
            <person name="Seo M."/>
            <person name="Sato S."/>
            <person name="Yamada T."/>
            <person name="Mori H."/>
            <person name="Tajima N."/>
            <person name="Moriyama T."/>
            <person name="Ikeuchi M."/>
            <person name="Watanabe M."/>
            <person name="Wada H."/>
            <person name="Kobayashi K."/>
            <person name="Saito M."/>
            <person name="Masuda T."/>
            <person name="Sasaki-Sekimoto Y."/>
            <person name="Mashiguchi K."/>
            <person name="Awai K."/>
            <person name="Shimojima M."/>
            <person name="Masuda S."/>
            <person name="Iwai M."/>
            <person name="Nobusawa T."/>
            <person name="Narise T."/>
            <person name="Kondo S."/>
            <person name="Saito H."/>
            <person name="Sato R."/>
            <person name="Murakawa M."/>
            <person name="Ihara Y."/>
            <person name="Oshima-Yamada Y."/>
            <person name="Ohtaka K."/>
            <person name="Satoh M."/>
            <person name="Sonobe K."/>
            <person name="Ishii M."/>
            <person name="Ohtani R."/>
            <person name="Kanamori-Sato M."/>
            <person name="Honoki R."/>
            <person name="Miyazaki D."/>
            <person name="Mochizuki H."/>
            <person name="Umetsu J."/>
            <person name="Higashi K."/>
            <person name="Shibata D."/>
            <person name="Kamiya Y."/>
            <person name="Sato N."/>
            <person name="Nakamura Y."/>
            <person name="Tabata S."/>
            <person name="Ida S."/>
            <person name="Kurokawa K."/>
            <person name="Ohta H."/>
        </authorList>
    </citation>
    <scope>NUCLEOTIDE SEQUENCE [LARGE SCALE GENOMIC DNA]</scope>
    <source>
        <strain evidence="4 5">NIES-2285</strain>
    </source>
</reference>
<gene>
    <name evidence="4" type="ORF">KFL_003750140</name>
</gene>
<feature type="region of interest" description="Disordered" evidence="2">
    <location>
        <begin position="853"/>
        <end position="904"/>
    </location>
</feature>
<dbReference type="Pfam" id="PF24656">
    <property type="entry name" value="CEPT76_peptidase"/>
    <property type="match status" value="1"/>
</dbReference>
<feature type="compositionally biased region" description="Polar residues" evidence="2">
    <location>
        <begin position="307"/>
        <end position="334"/>
    </location>
</feature>
<dbReference type="SMART" id="SM00239">
    <property type="entry name" value="C2"/>
    <property type="match status" value="1"/>
</dbReference>
<dbReference type="OMA" id="MMARHEK"/>
<feature type="compositionally biased region" description="Basic and acidic residues" evidence="2">
    <location>
        <begin position="853"/>
        <end position="865"/>
    </location>
</feature>
<feature type="compositionally biased region" description="Basic and acidic residues" evidence="2">
    <location>
        <begin position="266"/>
        <end position="278"/>
    </location>
</feature>
<feature type="compositionally biased region" description="Acidic residues" evidence="2">
    <location>
        <begin position="386"/>
        <end position="395"/>
    </location>
</feature>
<feature type="region of interest" description="Disordered" evidence="2">
    <location>
        <begin position="1"/>
        <end position="396"/>
    </location>
</feature>
<keyword evidence="5" id="KW-1185">Reference proteome</keyword>
<dbReference type="GO" id="GO:0035869">
    <property type="term" value="C:ciliary transition zone"/>
    <property type="evidence" value="ECO:0000318"/>
    <property type="project" value="GO_Central"/>
</dbReference>
<evidence type="ECO:0000256" key="1">
    <source>
        <dbReference type="SAM" id="Coils"/>
    </source>
</evidence>
<feature type="compositionally biased region" description="Basic and acidic residues" evidence="2">
    <location>
        <begin position="143"/>
        <end position="189"/>
    </location>
</feature>
<dbReference type="GO" id="GO:1905515">
    <property type="term" value="P:non-motile cilium assembly"/>
    <property type="evidence" value="ECO:0000318"/>
    <property type="project" value="GO_Central"/>
</dbReference>
<feature type="coiled-coil region" evidence="1">
    <location>
        <begin position="725"/>
        <end position="766"/>
    </location>
</feature>
<sequence length="1945" mass="214456">MAVLPAEEEELFEQRRRSSSLSSTAGAERESAVTLTARDRIRERLKRSNSRNGGEGTPRARKASEARVGGSGRVGRVDGFKGVPRRDGAGGGSGAGELETAPREGGSSAIPARSTGPPGQESGARQPKGEEQEEKRKKKHHRDREGGKSERRREESGRSKSLAKESSGRTKESGKSRNEGGNRDSERKVNAGGSVGALLGRPSDHASESSRKEERQIDEPIERVRREDVTATEPSASGKSSGWLQGAQADTRQASDGEGAATNKRRTTEKTLGESERRRREKLGISSGRDGSFSEGPVSARRGSPLGNAQRQDSLTQGPGSSWHDSFSETSQKPDSFLEARRGNDPFTDSGGSTRRERRRREGKSESALGSNKRSGFGDQGGWTPNDEDGSDEYGEGNALSAFERALGAFSEPPHNADVAQLRTQEQHPEIEEIVRSLPPPNAGELSAPGDVTLFGQTLSGSPSCTLVRSCPPSSALSLWGDAADSSTLIVFPPWLTVAASAEPAYLPQDDGLFIVQRPRTRTRNNMRMVNRLVHECRVRGPLQRWFVDGDVNQMRCLGDPLAKEMNRLAKRYNPDAPYLQYFRHVPSRRFFTGGRRALYRLDIELGRLEFLEHPLASREDILAGQLLAAFREYKKRERAGLTGFYEDKVKALQASVDAARGGSKRPVGEGGATARMPATLDGHSGGAPMTIKRLGSGKNEGLEAADVAQNGLTSADPEGPDARLAEMRAELREARELRDGEERLMRELVARMRDVYREVEEARQRQGFRTTVIQLVVKKEEPNPERDAVRYEQDLRLLVDEAAAAHAAAAARDRAAWAEARAKAAQKLAQEEQSATEAREARRRLRDEARERMRGFGEGLGREEEVGEEQETEEEVRTRARVEESRRELEAMVPPEGKPFDERRAKKRAIKELRSSHYRQPGDPILTPLLVAGLPRDETNVPKPEVARRRAVGRCRVYARLIVNGHAVGQAVDCALRQDFSLDFRDVFTLQLLRWPESVKVQLWERGLRDALIAEVFLAVPLPDEASGLVSLQEYQFTGSVPFSPLWPHNGTVPNGTIHTAANGAVGYRVHYPSGVLHARVAWVDTRDQRDLESSAAIAPPAPPLLRGLDPGRHRSAIGGIGQVSPFQLAAWLRRTGLDPNDPRNAPVLELLRAQDACARAGRAFRLHSTEEELRLEGARASKRLALLKIRWNKSGIHSGVEVPLLESHVDDKMLDELTQGGPLVRSAPSRGGPPETRQAIAALRATEERQRRIQDFLSRVQANVEKHKRLRTGVRQYKVDDVIKDTPLPEFKLNLDFLFHLLAPRRKLRPAKRPVKVLAAHPDRCEIAVYVQKAHNVPVRKTRRRTGGPYAQQGGGGGRRDGLMTPQARGSSWDRRAVPLLVFEPEPEFSERVCPFVEVSFQGATKRTRASEGPNPQWNELVALPFMPAGGDFSPSSLKNSSDLLRISVFDEVPAPPDEDDNNPESQQEQPLQRRYLGSFSLLAGSIYQAGGVHGAFPVQTPPVNLGFKQLHDGAATLLTLHITLRPQLAVPQHVPEEVQSGEEEDLARYAHVWQRDLLAMPVCKGRVIKALATDHEGAAIFLPRFVSPLAPPPALLDDDPAGPGSKDVAMRRLLRFVSMVPFVEDWAAFQSAGADVWMTCRDFLSLCAGDSEEHALTLCNYFLHSGWPAYVALGVGTRDAEAACVVTIAGDGAAGDAHDVTRVWNASTGRVYAAEDASCELRQVGVVFNEHNIWANVQPVGAPWEISWRLNDPRCWRPFFADKAFPHRDLGSVQVPVQYVSLPGDFYKELEACLEREVMDAITAARKLVYTHFNRRCSRILKELLRDLEHDALSAPLPQPPDVILDPDDPRSAAGAAARRYAVAAADNYAMLAPVLKNYDIVGFPLNLPFTDGSAVTDAVLSTHIQHKYHKDVEFAVATYVKPYDVSFVCSIWVYVAALTKK</sequence>
<dbReference type="InterPro" id="IPR000008">
    <property type="entry name" value="C2_dom"/>
</dbReference>
<feature type="compositionally biased region" description="Acidic residues" evidence="2">
    <location>
        <begin position="1"/>
        <end position="11"/>
    </location>
</feature>
<dbReference type="EMBL" id="DF237324">
    <property type="protein sequence ID" value="GAQ87764.1"/>
    <property type="molecule type" value="Genomic_DNA"/>
</dbReference>
<feature type="region of interest" description="Disordered" evidence="2">
    <location>
        <begin position="1346"/>
        <end position="1373"/>
    </location>
</feature>
<evidence type="ECO:0000313" key="5">
    <source>
        <dbReference type="Proteomes" id="UP000054558"/>
    </source>
</evidence>
<feature type="compositionally biased region" description="Basic and acidic residues" evidence="2">
    <location>
        <begin position="876"/>
        <end position="891"/>
    </location>
</feature>
<feature type="domain" description="C2" evidence="3">
    <location>
        <begin position="1328"/>
        <end position="1498"/>
    </location>
</feature>
<dbReference type="InterPro" id="IPR028928">
    <property type="entry name" value="CC2D2AN-C2"/>
</dbReference>
<evidence type="ECO:0000256" key="2">
    <source>
        <dbReference type="SAM" id="MobiDB-lite"/>
    </source>
</evidence>
<feature type="compositionally biased region" description="Basic and acidic residues" evidence="2">
    <location>
        <begin position="202"/>
        <end position="229"/>
    </location>
</feature>
<dbReference type="Pfam" id="PF15625">
    <property type="entry name" value="CC2D2AN-C2"/>
    <property type="match status" value="1"/>
</dbReference>
<feature type="compositionally biased region" description="Basic and acidic residues" evidence="2">
    <location>
        <begin position="27"/>
        <end position="42"/>
    </location>
</feature>
<feature type="compositionally biased region" description="Basic and acidic residues" evidence="2">
    <location>
        <begin position="838"/>
        <end position="847"/>
    </location>
</feature>
<dbReference type="PANTHER" id="PTHR20837">
    <property type="entry name" value="CENTROSOMAL PROTEIN-RELATED"/>
    <property type="match status" value="1"/>
</dbReference>
<proteinExistence type="predicted"/>
<name>A0A1Y1I9X2_KLENI</name>
<dbReference type="Gene3D" id="3.10.620.30">
    <property type="match status" value="1"/>
</dbReference>
<evidence type="ECO:0000313" key="4">
    <source>
        <dbReference type="EMBL" id="GAQ87764.1"/>
    </source>
</evidence>
<feature type="region of interest" description="Disordered" evidence="2">
    <location>
        <begin position="828"/>
        <end position="847"/>
    </location>
</feature>
<feature type="compositionally biased region" description="Polar residues" evidence="2">
    <location>
        <begin position="232"/>
        <end position="254"/>
    </location>
</feature>
<keyword evidence="1" id="KW-0175">Coiled coil</keyword>
<accession>A0A1Y1I9X2</accession>
<feature type="region of interest" description="Disordered" evidence="2">
    <location>
        <begin position="661"/>
        <end position="688"/>
    </location>
</feature>
<feature type="compositionally biased region" description="Basic and acidic residues" evidence="2">
    <location>
        <begin position="75"/>
        <end position="88"/>
    </location>
</feature>
<feature type="compositionally biased region" description="Low complexity" evidence="2">
    <location>
        <begin position="828"/>
        <end position="837"/>
    </location>
</feature>
<feature type="compositionally biased region" description="Acidic residues" evidence="2">
    <location>
        <begin position="866"/>
        <end position="875"/>
    </location>
</feature>
<dbReference type="InterPro" id="IPR052434">
    <property type="entry name" value="Tectonic-like_complex_comp"/>
</dbReference>